<feature type="compositionally biased region" description="Basic and acidic residues" evidence="18">
    <location>
        <begin position="582"/>
        <end position="612"/>
    </location>
</feature>
<comment type="subunit">
    <text evidence="15">Homotetramer, assembles in a dimer or dimers configuration with two interfaces.</text>
</comment>
<evidence type="ECO:0000256" key="6">
    <source>
        <dbReference type="ARBA" id="ARBA00022692"/>
    </source>
</evidence>
<evidence type="ECO:0000313" key="21">
    <source>
        <dbReference type="Proteomes" id="UP000288859"/>
    </source>
</evidence>
<keyword evidence="9" id="KW-1133">Transmembrane helix</keyword>
<evidence type="ECO:0000256" key="16">
    <source>
        <dbReference type="ARBA" id="ARBA00044981"/>
    </source>
</evidence>
<feature type="region of interest" description="Disordered" evidence="18">
    <location>
        <begin position="347"/>
        <end position="391"/>
    </location>
</feature>
<dbReference type="InterPro" id="IPR006769">
    <property type="entry name" value="MCU_C"/>
</dbReference>
<dbReference type="VEuPathDB" id="FungiDB:PV10_00123"/>
<feature type="compositionally biased region" description="Acidic residues" evidence="18">
    <location>
        <begin position="613"/>
        <end position="623"/>
    </location>
</feature>
<feature type="region of interest" description="Disordered" evidence="18">
    <location>
        <begin position="582"/>
        <end position="623"/>
    </location>
</feature>
<evidence type="ECO:0000256" key="3">
    <source>
        <dbReference type="ARBA" id="ARBA00022448"/>
    </source>
</evidence>
<keyword evidence="10" id="KW-0406">Ion transport</keyword>
<evidence type="ECO:0000256" key="1">
    <source>
        <dbReference type="ARBA" id="ARBA00004448"/>
    </source>
</evidence>
<gene>
    <name evidence="20" type="ORF">B0A52_00636</name>
</gene>
<evidence type="ECO:0000256" key="8">
    <source>
        <dbReference type="ARBA" id="ARBA00022837"/>
    </source>
</evidence>
<feature type="compositionally biased region" description="Basic and acidic residues" evidence="18">
    <location>
        <begin position="347"/>
        <end position="369"/>
    </location>
</feature>
<organism evidence="20 21">
    <name type="scientific">Exophiala mesophila</name>
    <name type="common">Black yeast-like fungus</name>
    <dbReference type="NCBI Taxonomy" id="212818"/>
    <lineage>
        <taxon>Eukaryota</taxon>
        <taxon>Fungi</taxon>
        <taxon>Dikarya</taxon>
        <taxon>Ascomycota</taxon>
        <taxon>Pezizomycotina</taxon>
        <taxon>Eurotiomycetes</taxon>
        <taxon>Chaetothyriomycetidae</taxon>
        <taxon>Chaetothyriales</taxon>
        <taxon>Herpotrichiellaceae</taxon>
        <taxon>Exophiala</taxon>
    </lineage>
</organism>
<feature type="region of interest" description="Disordered" evidence="18">
    <location>
        <begin position="243"/>
        <end position="276"/>
    </location>
</feature>
<reference evidence="20 21" key="1">
    <citation type="submission" date="2017-03" db="EMBL/GenBank/DDBJ databases">
        <title>Genomes of endolithic fungi from Antarctica.</title>
        <authorList>
            <person name="Coleine C."/>
            <person name="Masonjones S."/>
            <person name="Stajich J.E."/>
        </authorList>
    </citation>
    <scope>NUCLEOTIDE SEQUENCE [LARGE SCALE GENOMIC DNA]</scope>
    <source>
        <strain evidence="20 21">CCFEE 6314</strain>
    </source>
</reference>
<dbReference type="Proteomes" id="UP000288859">
    <property type="component" value="Unassembled WGS sequence"/>
</dbReference>
<evidence type="ECO:0000256" key="5">
    <source>
        <dbReference type="ARBA" id="ARBA00022673"/>
    </source>
</evidence>
<keyword evidence="12" id="KW-0472">Membrane</keyword>
<proteinExistence type="inferred from homology"/>
<name>A0A438NHT0_EXOME</name>
<protein>
    <recommendedName>
        <fullName evidence="16">Calcium uniporter protein, mitochondrial</fullName>
    </recommendedName>
</protein>
<keyword evidence="4" id="KW-0109">Calcium transport</keyword>
<evidence type="ECO:0000256" key="9">
    <source>
        <dbReference type="ARBA" id="ARBA00022989"/>
    </source>
</evidence>
<dbReference type="GO" id="GO:0051560">
    <property type="term" value="P:mitochondrial calcium ion homeostasis"/>
    <property type="evidence" value="ECO:0007669"/>
    <property type="project" value="InterPro"/>
</dbReference>
<evidence type="ECO:0000256" key="10">
    <source>
        <dbReference type="ARBA" id="ARBA00023065"/>
    </source>
</evidence>
<feature type="domain" description="Calcium uniporter protein C-terminal" evidence="19">
    <location>
        <begin position="439"/>
        <end position="556"/>
    </location>
</feature>
<dbReference type="PANTHER" id="PTHR13462:SF10">
    <property type="entry name" value="CALCIUM UNIPORTER PROTEIN, MITOCHONDRIAL"/>
    <property type="match status" value="1"/>
</dbReference>
<comment type="function">
    <text evidence="17">Highly selective calcium channel localized to the inner mitochondrial membrane, which mediates calcium uptake into the mitochondrial matrix. Mitochondrial calcium homeostasis plays key roles in cellular physiology and regulates ATP production, cytoplasmic calcium signals and activation of cell death pathways. Sufficient to operate as a pore-forming channel without the need of calcium-sensor or auxiliary subunit.</text>
</comment>
<keyword evidence="13" id="KW-0407">Ion channel</keyword>
<accession>A0A438NHT0</accession>
<feature type="compositionally biased region" description="Polar residues" evidence="18">
    <location>
        <begin position="140"/>
        <end position="152"/>
    </location>
</feature>
<comment type="caution">
    <text evidence="20">The sequence shown here is derived from an EMBL/GenBank/DDBJ whole genome shotgun (WGS) entry which is preliminary data.</text>
</comment>
<dbReference type="GO" id="GO:0005262">
    <property type="term" value="F:calcium channel activity"/>
    <property type="evidence" value="ECO:0007669"/>
    <property type="project" value="UniProtKB-KW"/>
</dbReference>
<keyword evidence="7" id="KW-0999">Mitochondrion inner membrane</keyword>
<evidence type="ECO:0000313" key="20">
    <source>
        <dbReference type="EMBL" id="RVX75283.1"/>
    </source>
</evidence>
<comment type="catalytic activity">
    <reaction evidence="14">
        <text>Ca(2+)(in) = Ca(2+)(out)</text>
        <dbReference type="Rhea" id="RHEA:29671"/>
        <dbReference type="ChEBI" id="CHEBI:29108"/>
    </reaction>
</comment>
<comment type="subcellular location">
    <subcellularLocation>
        <location evidence="1">Mitochondrion inner membrane</location>
        <topology evidence="1">Multi-pass membrane protein</topology>
    </subcellularLocation>
</comment>
<feature type="compositionally biased region" description="Basic and acidic residues" evidence="18">
    <location>
        <begin position="101"/>
        <end position="112"/>
    </location>
</feature>
<evidence type="ECO:0000256" key="2">
    <source>
        <dbReference type="ARBA" id="ARBA00005653"/>
    </source>
</evidence>
<keyword evidence="8" id="KW-0106">Calcium</keyword>
<evidence type="ECO:0000256" key="15">
    <source>
        <dbReference type="ARBA" id="ARBA00044966"/>
    </source>
</evidence>
<keyword evidence="5" id="KW-0107">Calcium channel</keyword>
<dbReference type="VEuPathDB" id="FungiDB:PV10_00124"/>
<sequence length="623" mass="69775">MLHTVYLASLCQRRRWPEPSYQITRSPAGYRCIVRVNNREYQTSNHHSSETSAKEGAALIAFNICRNFSANDGMYPTGFAHGGVIQGNPVPVGSGRHSRRSGSDRNDYRYGDTDSTGSRSGGSSPDWTDGRSPDLFRLSGGQQTLYPSRSTTDLPYVDKRRVNGILEVPINGSLTIHGVSFKSRTCPPSQLASRPGFGRTYAPNPILVFSRNASKVSYEQKAKDLNQQGVDEALSDFDEAIAEQKDKQSRAPWHRQGADVPPVGRQRSAGAMTKGKLLTTPSRLLKLVVPLITSDHNTDRKDVAPLALLVHPQQPLSYLERLIQSELPSITTEKGENRVPAVVFRAKEAKNDEIKPDKQTPEEQDKKPSLGDGSVQSYSGQGREGSGQDEGEFVKWSASTEIGDFIRDAARAKEFEIQIEGFTDPIKVGVPSFNDRTFYLRQKLRKTSRQISDMAVIKKECDEAAHKAGQRIAMSGCGLLIGYWYVVYRLTFETDYGWDTMEPVTYLVGLSGIIGGYMWFLYHNREVSYRSAMNLTISRRQSKLYEVKGFDVQKWEGLIEEGNAIRKEIKAVATEYDVEWNEREDEKDPAVIKALRDDRKASKDDDGQSKEEDDKDDDDGDKK</sequence>
<evidence type="ECO:0000256" key="17">
    <source>
        <dbReference type="ARBA" id="ARBA00045938"/>
    </source>
</evidence>
<keyword evidence="11" id="KW-0496">Mitochondrion</keyword>
<dbReference type="OrthoDB" id="278338at2759"/>
<evidence type="ECO:0000256" key="13">
    <source>
        <dbReference type="ARBA" id="ARBA00023303"/>
    </source>
</evidence>
<dbReference type="Pfam" id="PF04678">
    <property type="entry name" value="MCU"/>
    <property type="match status" value="1"/>
</dbReference>
<dbReference type="EMBL" id="NAJM01000002">
    <property type="protein sequence ID" value="RVX75283.1"/>
    <property type="molecule type" value="Genomic_DNA"/>
</dbReference>
<dbReference type="GO" id="GO:1990246">
    <property type="term" value="C:uniplex complex"/>
    <property type="evidence" value="ECO:0007669"/>
    <property type="project" value="TreeGrafter"/>
</dbReference>
<dbReference type="GO" id="GO:0036444">
    <property type="term" value="P:calcium import into the mitochondrion"/>
    <property type="evidence" value="ECO:0007669"/>
    <property type="project" value="TreeGrafter"/>
</dbReference>
<dbReference type="AlphaFoldDB" id="A0A438NHT0"/>
<evidence type="ECO:0000256" key="18">
    <source>
        <dbReference type="SAM" id="MobiDB-lite"/>
    </source>
</evidence>
<evidence type="ECO:0000256" key="14">
    <source>
        <dbReference type="ARBA" id="ARBA00036634"/>
    </source>
</evidence>
<feature type="region of interest" description="Disordered" evidence="18">
    <location>
        <begin position="86"/>
        <end position="152"/>
    </location>
</feature>
<evidence type="ECO:0000256" key="7">
    <source>
        <dbReference type="ARBA" id="ARBA00022792"/>
    </source>
</evidence>
<comment type="similarity">
    <text evidence="2">Belongs to the MCU (TC 1.A.77) family.</text>
</comment>
<evidence type="ECO:0000256" key="12">
    <source>
        <dbReference type="ARBA" id="ARBA00023136"/>
    </source>
</evidence>
<keyword evidence="3" id="KW-0813">Transport</keyword>
<dbReference type="GO" id="GO:0015292">
    <property type="term" value="F:uniporter activity"/>
    <property type="evidence" value="ECO:0007669"/>
    <property type="project" value="TreeGrafter"/>
</dbReference>
<evidence type="ECO:0000256" key="11">
    <source>
        <dbReference type="ARBA" id="ARBA00023128"/>
    </source>
</evidence>
<feature type="compositionally biased region" description="Low complexity" evidence="18">
    <location>
        <begin position="113"/>
        <end position="124"/>
    </location>
</feature>
<keyword evidence="6" id="KW-0812">Transmembrane</keyword>
<dbReference type="PANTHER" id="PTHR13462">
    <property type="entry name" value="CALCIUM UNIPORTER PROTEIN, MITOCHONDRIAL"/>
    <property type="match status" value="1"/>
</dbReference>
<dbReference type="SUPFAM" id="SSF54768">
    <property type="entry name" value="dsRNA-binding domain-like"/>
    <property type="match status" value="1"/>
</dbReference>
<dbReference type="Gene3D" id="3.30.160.20">
    <property type="match status" value="1"/>
</dbReference>
<evidence type="ECO:0000259" key="19">
    <source>
        <dbReference type="Pfam" id="PF04678"/>
    </source>
</evidence>
<dbReference type="InterPro" id="IPR039055">
    <property type="entry name" value="MCU_fam"/>
</dbReference>
<evidence type="ECO:0000256" key="4">
    <source>
        <dbReference type="ARBA" id="ARBA00022568"/>
    </source>
</evidence>